<dbReference type="InterPro" id="IPR028087">
    <property type="entry name" value="Tad_N"/>
</dbReference>
<feature type="transmembrane region" description="Helical" evidence="1">
    <location>
        <begin position="12"/>
        <end position="33"/>
    </location>
</feature>
<keyword evidence="1" id="KW-0812">Transmembrane</keyword>
<feature type="domain" description="Putative Flp pilus-assembly TadG-like N-terminal" evidence="2">
    <location>
        <begin position="12"/>
        <end position="57"/>
    </location>
</feature>
<dbReference type="AlphaFoldDB" id="A0A127QKM9"/>
<keyword evidence="4" id="KW-1185">Reference proteome</keyword>
<sequence>MVELRRRYRSRGQTLILFLGFAAALVSAFLIAFNTGQTSNAKMRAMNAADAAAYSGAVWEARTLNFQAYMNRAMIANEVAIAQSVSLRSWVSYVDTFMTNINDITQFIPYVGEVTTAVQKAIKGVDKFVQASLPLGEQILRGVNFVASSSQQAINVIGVKAATELAGGVAQANGAQLTGPNTPLTGTLFLSNEASWLGLTSSYCRTTNFACSNDLRRLREVALNSRDGFTYSRAWKDRWPFMLPFIFNVRKQGGTDLIDYDSWKGLDSAELQRWNPKKMSWGKGVPLGWGGAQAYNPNVVTRVGTHGSINEWDHFDGRKANTTANYDNQKKMLFPFPNYRDIAKPAVQNADLHVPFAVEVFIPKNQIKTSDEMLSKDGKPAQAILFNGTVVNPSPNFANGNEGVYALATGCVRFSRPIGSERASGRTEYPSLFNPYWRASLATNSRINRLAVDIVKKLPESALLEGNSSCS</sequence>
<gene>
    <name evidence="3" type="ORF">CAter282_2887</name>
</gene>
<protein>
    <submittedName>
        <fullName evidence="3">Flp pilus-assembly TadE/G-like family protein</fullName>
    </submittedName>
</protein>
<evidence type="ECO:0000313" key="4">
    <source>
        <dbReference type="Proteomes" id="UP000071778"/>
    </source>
</evidence>
<organism evidence="3 4">
    <name type="scientific">Collimonas arenae</name>
    <dbReference type="NCBI Taxonomy" id="279058"/>
    <lineage>
        <taxon>Bacteria</taxon>
        <taxon>Pseudomonadati</taxon>
        <taxon>Pseudomonadota</taxon>
        <taxon>Betaproteobacteria</taxon>
        <taxon>Burkholderiales</taxon>
        <taxon>Oxalobacteraceae</taxon>
        <taxon>Collimonas</taxon>
    </lineage>
</organism>
<evidence type="ECO:0000259" key="2">
    <source>
        <dbReference type="Pfam" id="PF13400"/>
    </source>
</evidence>
<name>A0A127QKM9_9BURK</name>
<dbReference type="RefSeq" id="WP_061533825.1">
    <property type="nucleotide sequence ID" value="NZ_CP013233.1"/>
</dbReference>
<keyword evidence="1" id="KW-0472">Membrane</keyword>
<evidence type="ECO:0000313" key="3">
    <source>
        <dbReference type="EMBL" id="AMP10611.1"/>
    </source>
</evidence>
<dbReference type="PATRIC" id="fig|279058.18.peg.2842"/>
<reference evidence="3 4" key="1">
    <citation type="submission" date="2015-11" db="EMBL/GenBank/DDBJ databases">
        <title>Exploring the genomic traits of fungus-feeding bacterial genus Collimonas.</title>
        <authorList>
            <person name="Song C."/>
            <person name="Schmidt R."/>
            <person name="de Jager V."/>
            <person name="Krzyzanowska D."/>
            <person name="Jongedijk E."/>
            <person name="Cankar K."/>
            <person name="Beekwilder J."/>
            <person name="van Veen A."/>
            <person name="de Boer W."/>
            <person name="van Veen J.A."/>
            <person name="Garbeva P."/>
        </authorList>
    </citation>
    <scope>NUCLEOTIDE SEQUENCE [LARGE SCALE GENOMIC DNA]</scope>
    <source>
        <strain evidence="3 4">Ter282</strain>
    </source>
</reference>
<dbReference type="EMBL" id="CP013235">
    <property type="protein sequence ID" value="AMP10611.1"/>
    <property type="molecule type" value="Genomic_DNA"/>
</dbReference>
<proteinExistence type="predicted"/>
<dbReference type="Pfam" id="PF13400">
    <property type="entry name" value="Tad"/>
    <property type="match status" value="1"/>
</dbReference>
<keyword evidence="1" id="KW-1133">Transmembrane helix</keyword>
<accession>A0A127QKM9</accession>
<evidence type="ECO:0000256" key="1">
    <source>
        <dbReference type="SAM" id="Phobius"/>
    </source>
</evidence>
<dbReference type="Proteomes" id="UP000071778">
    <property type="component" value="Chromosome"/>
</dbReference>